<dbReference type="PANTHER" id="PTHR33885">
    <property type="entry name" value="PHAGE SHOCK PROTEIN C"/>
    <property type="match status" value="1"/>
</dbReference>
<reference evidence="9 10" key="1">
    <citation type="journal article" date="2012" name="J. Bacteriol.">
        <title>Genome Sequence of Radiation-Resistant Modestobacter marinus Strain BC501, a Representative Actinobacterium That Thrives on Calcareous Stone Surfaces.</title>
        <authorList>
            <person name="Normand P."/>
            <person name="Gury J."/>
            <person name="Pujic P."/>
            <person name="Chouaia B."/>
            <person name="Crotti E."/>
            <person name="Brusetti L."/>
            <person name="Daffonchio D."/>
            <person name="Vacherie B."/>
            <person name="Barbe V."/>
            <person name="Medigue C."/>
            <person name="Calteau A."/>
            <person name="Ghodhbane-Gtari F."/>
            <person name="Essoussi I."/>
            <person name="Nouioui I."/>
            <person name="Abbassi-Ghozzi I."/>
            <person name="Gtari M."/>
        </authorList>
    </citation>
    <scope>NUCLEOTIDE SEQUENCE [LARGE SCALE GENOMIC DNA]</scope>
    <source>
        <strain evidence="10">BC 501</strain>
    </source>
</reference>
<dbReference type="Pfam" id="PF04024">
    <property type="entry name" value="PspC"/>
    <property type="match status" value="1"/>
</dbReference>
<keyword evidence="2" id="KW-1003">Cell membrane</keyword>
<evidence type="ECO:0000259" key="8">
    <source>
        <dbReference type="Pfam" id="PF04024"/>
    </source>
</evidence>
<evidence type="ECO:0000256" key="6">
    <source>
        <dbReference type="SAM" id="MobiDB-lite"/>
    </source>
</evidence>
<evidence type="ECO:0000256" key="7">
    <source>
        <dbReference type="SAM" id="Phobius"/>
    </source>
</evidence>
<name>I4F3L6_MODI5</name>
<dbReference type="KEGG" id="mmar:MODMU_4848"/>
<dbReference type="HOGENOM" id="CLU_143433_4_1_11"/>
<feature type="compositionally biased region" description="Low complexity" evidence="6">
    <location>
        <begin position="1"/>
        <end position="17"/>
    </location>
</feature>
<organism evidence="9 10">
    <name type="scientific">Modestobacter italicus (strain DSM 44449 / CECT 9708 / BC 501)</name>
    <dbReference type="NCBI Taxonomy" id="2732864"/>
    <lineage>
        <taxon>Bacteria</taxon>
        <taxon>Bacillati</taxon>
        <taxon>Actinomycetota</taxon>
        <taxon>Actinomycetes</taxon>
        <taxon>Geodermatophilales</taxon>
        <taxon>Geodermatophilaceae</taxon>
        <taxon>Modestobacter</taxon>
    </lineage>
</organism>
<comment type="subcellular location">
    <subcellularLocation>
        <location evidence="1">Cell membrane</location>
        <topology evidence="1">Single-pass membrane protein</topology>
    </subcellularLocation>
</comment>
<evidence type="ECO:0000256" key="5">
    <source>
        <dbReference type="ARBA" id="ARBA00023136"/>
    </source>
</evidence>
<keyword evidence="10" id="KW-1185">Reference proteome</keyword>
<dbReference type="Proteomes" id="UP000006461">
    <property type="component" value="Chromosome"/>
</dbReference>
<dbReference type="AlphaFoldDB" id="I4F3L6"/>
<feature type="region of interest" description="Disordered" evidence="6">
    <location>
        <begin position="1"/>
        <end position="28"/>
    </location>
</feature>
<feature type="transmembrane region" description="Helical" evidence="7">
    <location>
        <begin position="49"/>
        <end position="76"/>
    </location>
</feature>
<dbReference type="eggNOG" id="COG1983">
    <property type="taxonomic scope" value="Bacteria"/>
</dbReference>
<dbReference type="GO" id="GO:0005886">
    <property type="term" value="C:plasma membrane"/>
    <property type="evidence" value="ECO:0007669"/>
    <property type="project" value="UniProtKB-SubCell"/>
</dbReference>
<keyword evidence="3 7" id="KW-0812">Transmembrane</keyword>
<dbReference type="STRING" id="477641.MODMU_4848"/>
<proteinExistence type="predicted"/>
<dbReference type="InterPro" id="IPR007168">
    <property type="entry name" value="Phageshock_PspC_N"/>
</dbReference>
<accession>I4F3L6</accession>
<dbReference type="PANTHER" id="PTHR33885:SF3">
    <property type="entry name" value="PHAGE SHOCK PROTEIN C"/>
    <property type="match status" value="1"/>
</dbReference>
<evidence type="ECO:0000256" key="2">
    <source>
        <dbReference type="ARBA" id="ARBA00022475"/>
    </source>
</evidence>
<feature type="domain" description="Phage shock protein PspC N-terminal" evidence="8">
    <location>
        <begin position="23"/>
        <end position="79"/>
    </location>
</feature>
<keyword evidence="5 7" id="KW-0472">Membrane</keyword>
<evidence type="ECO:0000313" key="9">
    <source>
        <dbReference type="EMBL" id="CCH90229.1"/>
    </source>
</evidence>
<evidence type="ECO:0000256" key="4">
    <source>
        <dbReference type="ARBA" id="ARBA00022989"/>
    </source>
</evidence>
<keyword evidence="4 7" id="KW-1133">Transmembrane helix</keyword>
<sequence length="84" mass="8605">MTSTTTPAALPPVATSTPPAPPRLARSDRDKKIAGVCAGLAEHTGVDAVLWRVAFIALTLAGGGSGILVYGLLWLLMPAPEARV</sequence>
<evidence type="ECO:0000256" key="1">
    <source>
        <dbReference type="ARBA" id="ARBA00004162"/>
    </source>
</evidence>
<evidence type="ECO:0000313" key="10">
    <source>
        <dbReference type="Proteomes" id="UP000006461"/>
    </source>
</evidence>
<protein>
    <submittedName>
        <fullName evidence="9">Stress-responsive transcriptional regulator</fullName>
    </submittedName>
</protein>
<gene>
    <name evidence="9" type="ordered locus">MODMU_4848</name>
</gene>
<dbReference type="InterPro" id="IPR052027">
    <property type="entry name" value="PspC"/>
</dbReference>
<dbReference type="OrthoDB" id="3535301at2"/>
<dbReference type="EMBL" id="FO203431">
    <property type="protein sequence ID" value="CCH90229.1"/>
    <property type="molecule type" value="Genomic_DNA"/>
</dbReference>
<evidence type="ECO:0000256" key="3">
    <source>
        <dbReference type="ARBA" id="ARBA00022692"/>
    </source>
</evidence>